<feature type="transmembrane region" description="Helical" evidence="1">
    <location>
        <begin position="223"/>
        <end position="245"/>
    </location>
</feature>
<feature type="transmembrane region" description="Helical" evidence="1">
    <location>
        <begin position="195"/>
        <end position="211"/>
    </location>
</feature>
<feature type="transmembrane region" description="Helical" evidence="1">
    <location>
        <begin position="146"/>
        <end position="164"/>
    </location>
</feature>
<feature type="transmembrane region" description="Helical" evidence="1">
    <location>
        <begin position="122"/>
        <end position="140"/>
    </location>
</feature>
<evidence type="ECO:0000256" key="1">
    <source>
        <dbReference type="SAM" id="Phobius"/>
    </source>
</evidence>
<feature type="transmembrane region" description="Helical" evidence="1">
    <location>
        <begin position="373"/>
        <end position="392"/>
    </location>
</feature>
<feature type="transmembrane region" description="Helical" evidence="1">
    <location>
        <begin position="305"/>
        <end position="323"/>
    </location>
</feature>
<feature type="transmembrane region" description="Helical" evidence="1">
    <location>
        <begin position="171"/>
        <end position="189"/>
    </location>
</feature>
<keyword evidence="1" id="KW-0472">Membrane</keyword>
<dbReference type="EMBL" id="MGGE01000026">
    <property type="protein sequence ID" value="OGM21124.1"/>
    <property type="molecule type" value="Genomic_DNA"/>
</dbReference>
<feature type="transmembrane region" description="Helical" evidence="1">
    <location>
        <begin position="328"/>
        <end position="344"/>
    </location>
</feature>
<keyword evidence="1" id="KW-0812">Transmembrane</keyword>
<reference evidence="2 3" key="1">
    <citation type="journal article" date="2016" name="Nat. Commun.">
        <title>Thousands of microbial genomes shed light on interconnected biogeochemical processes in an aquifer system.</title>
        <authorList>
            <person name="Anantharaman K."/>
            <person name="Brown C.T."/>
            <person name="Hug L.A."/>
            <person name="Sharon I."/>
            <person name="Castelle C.J."/>
            <person name="Probst A.J."/>
            <person name="Thomas B.C."/>
            <person name="Singh A."/>
            <person name="Wilkins M.J."/>
            <person name="Karaoz U."/>
            <person name="Brodie E.L."/>
            <person name="Williams K.H."/>
            <person name="Hubbard S.S."/>
            <person name="Banfield J.F."/>
        </authorList>
    </citation>
    <scope>NUCLEOTIDE SEQUENCE [LARGE SCALE GENOMIC DNA]</scope>
</reference>
<name>A0A1F7Y1D8_9BACT</name>
<accession>A0A1F7Y1D8</accession>
<evidence type="ECO:0000313" key="2">
    <source>
        <dbReference type="EMBL" id="OGM21124.1"/>
    </source>
</evidence>
<proteinExistence type="predicted"/>
<organism evidence="2 3">
    <name type="scientific">Candidatus Woesebacteria bacterium RIFCSPHIGHO2_01_FULL_38_9</name>
    <dbReference type="NCBI Taxonomy" id="1802492"/>
    <lineage>
        <taxon>Bacteria</taxon>
        <taxon>Candidatus Woeseibacteriota</taxon>
    </lineage>
</organism>
<sequence>MFANKKNDLFAFVLIFLISVSLCVVWFRGGDLLGTGESGLLFYNAERQYEISQYAWSDVLLGSPRSIYTSGIPTYWFLSKVQSLGIPSFLLEALTFGFLFFVAGSFVYLLIKELFPRLDRKIIFLGVLFYWFNPISIVNVWNRFLYNHFVFWALLPLASFLFIRGIRLRKLAYAVGVSLSSAAFSYALSSPASTILLWLLLTYICVYYFIINKSIRPFLTKYFVICLSSFLAFNFWWLSQLFFYIRSSSYSYAVESFFSSEDNLSGLTDLSNLLGMFSNNIRFLHGTFFEVGPFWANFYTSKTSILIQFLLFLVIFIATFSIVKKRKILFLEGGLIITLFLMKGNNPPFGELYEAAFLRFKFFQIFRNPFEKFGFFLPLFSAPLFIFGLSRLIDHFEKKLVKRVIFTISFGCVALFWGFPFWTGLVFSSGHKDTNEFRSYNVEVPGYYKDANEWLEGQGGNFRFIVLPIRGEGVSYLWPKGYEGIEISSTLFSRPNISFDTTVPLYSEVAGGIIDYQMDKSVINFSPFTNSKYFLARSDINFKKERMANPENIKLNFEEMLSLGMFQEKYQFGELSFYELNADYRWPKIYSTSNIWVTNDSDINKLISNEKEFPRRKVAIVDRNFAGIGEKLKYKSLFSPSKIFNYKEFLETEALTDDDILSRLFYTKHLPNKWYYFFVRVKERLQTPPYSDYDGWIIYNVGLLGKRAVEVYKLMSDDKIDPKLVNRAEKDYLVLFKKLQKNLKSSTLSDNPVSRVIRESLFYQYILFKKVNSENLEYLDNFFLDVKMKPMYDLPTGSYDYYLVYHFDIPLEGLYTISEDFKEGLEEVYLDGDKICATDCDKSDNNLLELNSGDHELAFALDDKRSFQTEVLQIDHMGFADKDFVEWEIDLPSTPTPYKIAFDYKFRKGVKFKVIFQQDIDQDKLPIFQSQVRKDDAFHDWRLYEAEFSSSPGAKYGKIVFKADKDMKCSMEWWGKESCNEVDSGFEVELKNITVRKVRFPEVNLILDYVEDEPVESMVEWEMVNPTEYKVKLSKNSDQPELLVFSELYNSQWGAFYEGGEKLPEWKHVLVNVYANAWLIDKKGDYEIVLRHLPQKTLVYSSRISLFSFLLALLYLFVNKLKKKHEAN</sequence>
<protein>
    <recommendedName>
        <fullName evidence="4">Membrane protein 6-pyruvoyl-tetrahydropterin synthase-related domain-containing protein</fullName>
    </recommendedName>
</protein>
<dbReference type="AlphaFoldDB" id="A0A1F7Y1D8"/>
<feature type="transmembrane region" description="Helical" evidence="1">
    <location>
        <begin position="9"/>
        <end position="27"/>
    </location>
</feature>
<keyword evidence="1" id="KW-1133">Transmembrane helix</keyword>
<feature type="transmembrane region" description="Helical" evidence="1">
    <location>
        <begin position="89"/>
        <end position="110"/>
    </location>
</feature>
<dbReference type="Proteomes" id="UP000178419">
    <property type="component" value="Unassembled WGS sequence"/>
</dbReference>
<evidence type="ECO:0008006" key="4">
    <source>
        <dbReference type="Google" id="ProtNLM"/>
    </source>
</evidence>
<gene>
    <name evidence="2" type="ORF">A2714_05665</name>
</gene>
<comment type="caution">
    <text evidence="2">The sequence shown here is derived from an EMBL/GenBank/DDBJ whole genome shotgun (WGS) entry which is preliminary data.</text>
</comment>
<evidence type="ECO:0000313" key="3">
    <source>
        <dbReference type="Proteomes" id="UP000178419"/>
    </source>
</evidence>
<feature type="transmembrane region" description="Helical" evidence="1">
    <location>
        <begin position="404"/>
        <end position="427"/>
    </location>
</feature>
<feature type="transmembrane region" description="Helical" evidence="1">
    <location>
        <begin position="1098"/>
        <end position="1118"/>
    </location>
</feature>